<dbReference type="EMBL" id="RQGG01000007">
    <property type="protein sequence ID" value="TGL55908.1"/>
    <property type="molecule type" value="Genomic_DNA"/>
</dbReference>
<protein>
    <submittedName>
        <fullName evidence="2">NAD(P)H-dependent oxidoreductase</fullName>
    </submittedName>
</protein>
<evidence type="ECO:0000313" key="3">
    <source>
        <dbReference type="Proteomes" id="UP000297609"/>
    </source>
</evidence>
<gene>
    <name evidence="2" type="ORF">EHQ59_01245</name>
</gene>
<dbReference type="Pfam" id="PF03358">
    <property type="entry name" value="FMN_red"/>
    <property type="match status" value="1"/>
</dbReference>
<sequence>MSVLRPKLLAISGGISPTSYNRNILNFLQTKYLSKCEIQIYDDIEKFPFFISGISLENSPEIIKSFLQKVNEVDGILICSPEYVYSIPGVLKNALEWVVSSVVFTNKPTAIITAASVGEKAHESLQLILKTIGAKLSDETSLLISGVKGKVSTDGQITDSETNEVLERMMNLFISNLLRGSNQI</sequence>
<dbReference type="Proteomes" id="UP000297609">
    <property type="component" value="Unassembled WGS sequence"/>
</dbReference>
<dbReference type="InterPro" id="IPR050712">
    <property type="entry name" value="NAD(P)H-dep_reductase"/>
</dbReference>
<organism evidence="2 3">
    <name type="scientific">Leptospira kemamanensis</name>
    <dbReference type="NCBI Taxonomy" id="2484942"/>
    <lineage>
        <taxon>Bacteria</taxon>
        <taxon>Pseudomonadati</taxon>
        <taxon>Spirochaetota</taxon>
        <taxon>Spirochaetia</taxon>
        <taxon>Leptospirales</taxon>
        <taxon>Leptospiraceae</taxon>
        <taxon>Leptospira</taxon>
    </lineage>
</organism>
<feature type="domain" description="NADPH-dependent FMN reductase-like" evidence="1">
    <location>
        <begin position="6"/>
        <end position="137"/>
    </location>
</feature>
<comment type="caution">
    <text evidence="2">The sequence shown here is derived from an EMBL/GenBank/DDBJ whole genome shotgun (WGS) entry which is preliminary data.</text>
</comment>
<dbReference type="SUPFAM" id="SSF52218">
    <property type="entry name" value="Flavoproteins"/>
    <property type="match status" value="1"/>
</dbReference>
<dbReference type="OrthoDB" id="9812295at2"/>
<proteinExistence type="predicted"/>
<evidence type="ECO:0000313" key="2">
    <source>
        <dbReference type="EMBL" id="TGL55908.1"/>
    </source>
</evidence>
<keyword evidence="3" id="KW-1185">Reference proteome</keyword>
<dbReference type="AlphaFoldDB" id="A0A4R9JT48"/>
<dbReference type="GO" id="GO:0016491">
    <property type="term" value="F:oxidoreductase activity"/>
    <property type="evidence" value="ECO:0007669"/>
    <property type="project" value="InterPro"/>
</dbReference>
<evidence type="ECO:0000259" key="1">
    <source>
        <dbReference type="Pfam" id="PF03358"/>
    </source>
</evidence>
<dbReference type="GO" id="GO:0010181">
    <property type="term" value="F:FMN binding"/>
    <property type="evidence" value="ECO:0007669"/>
    <property type="project" value="TreeGrafter"/>
</dbReference>
<dbReference type="InterPro" id="IPR029039">
    <property type="entry name" value="Flavoprotein-like_sf"/>
</dbReference>
<dbReference type="PANTHER" id="PTHR30543:SF21">
    <property type="entry name" value="NAD(P)H-DEPENDENT FMN REDUCTASE LOT6"/>
    <property type="match status" value="1"/>
</dbReference>
<dbReference type="RefSeq" id="WP_135617343.1">
    <property type="nucleotide sequence ID" value="NZ_RQGG01000007.1"/>
</dbReference>
<name>A0A4R9JT48_9LEPT</name>
<dbReference type="InterPro" id="IPR005025">
    <property type="entry name" value="FMN_Rdtase-like_dom"/>
</dbReference>
<dbReference type="GO" id="GO:0005829">
    <property type="term" value="C:cytosol"/>
    <property type="evidence" value="ECO:0007669"/>
    <property type="project" value="TreeGrafter"/>
</dbReference>
<dbReference type="Gene3D" id="3.40.50.360">
    <property type="match status" value="1"/>
</dbReference>
<dbReference type="PANTHER" id="PTHR30543">
    <property type="entry name" value="CHROMATE REDUCTASE"/>
    <property type="match status" value="1"/>
</dbReference>
<accession>A0A4R9JT48</accession>
<reference evidence="2" key="1">
    <citation type="journal article" date="2019" name="PLoS Negl. Trop. Dis.">
        <title>Revisiting the worldwide diversity of Leptospira species in the environment.</title>
        <authorList>
            <person name="Vincent A.T."/>
            <person name="Schiettekatte O."/>
            <person name="Bourhy P."/>
            <person name="Veyrier F.J."/>
            <person name="Picardeau M."/>
        </authorList>
    </citation>
    <scope>NUCLEOTIDE SEQUENCE [LARGE SCALE GENOMIC DNA]</scope>
    <source>
        <strain evidence="2">201702454</strain>
    </source>
</reference>